<proteinExistence type="inferred from homology"/>
<protein>
    <submittedName>
        <fullName evidence="6">LysR family transcriptional regulator, repressor for citA</fullName>
    </submittedName>
</protein>
<sequence length="282" mass="32964">MDIESIKTFITLADNKNFTRTASQLFIAQSTVTNRINELEKELGNPLFVRTNRSVELTTTGEQFYEYADKVLHLTDTYLSEINSQVKYENHLRIASSDSIYEGHLAPIILKHKKKNPNDSLKITIGLSSHLIEQMLDNIYDVLFTYIPINKQAFHCEIFRQDKMILVTDYNNKNFKNGIKLDELIEVNYLMCNFALQNVGQFIRNLFPKYHQFSLEIDDCSKIIPFILLGECYTFLPHDMAKPYIKDKTLRQVKLIDLEPPVINSYIICKKNKWDVCQKIFM</sequence>
<dbReference type="PANTHER" id="PTHR30126">
    <property type="entry name" value="HTH-TYPE TRANSCRIPTIONAL REGULATOR"/>
    <property type="match status" value="1"/>
</dbReference>
<accession>A0A1T4W384</accession>
<dbReference type="Gene3D" id="3.40.190.290">
    <property type="match status" value="1"/>
</dbReference>
<dbReference type="InterPro" id="IPR000847">
    <property type="entry name" value="LysR_HTH_N"/>
</dbReference>
<dbReference type="InterPro" id="IPR005119">
    <property type="entry name" value="LysR_subst-bd"/>
</dbReference>
<evidence type="ECO:0000256" key="4">
    <source>
        <dbReference type="ARBA" id="ARBA00023163"/>
    </source>
</evidence>
<evidence type="ECO:0000313" key="7">
    <source>
        <dbReference type="Proteomes" id="UP000190814"/>
    </source>
</evidence>
<dbReference type="AlphaFoldDB" id="A0A1T4W384"/>
<keyword evidence="2" id="KW-0805">Transcription regulation</keyword>
<comment type="similarity">
    <text evidence="1">Belongs to the LysR transcriptional regulatory family.</text>
</comment>
<dbReference type="PRINTS" id="PR00039">
    <property type="entry name" value="HTHLYSR"/>
</dbReference>
<evidence type="ECO:0000259" key="5">
    <source>
        <dbReference type="PROSITE" id="PS50931"/>
    </source>
</evidence>
<dbReference type="Pfam" id="PF03466">
    <property type="entry name" value="LysR_substrate"/>
    <property type="match status" value="1"/>
</dbReference>
<feature type="domain" description="HTH lysR-type" evidence="5">
    <location>
        <begin position="1"/>
        <end position="58"/>
    </location>
</feature>
<name>A0A1T4W384_9FIRM</name>
<dbReference type="SUPFAM" id="SSF46785">
    <property type="entry name" value="Winged helix' DNA-binding domain"/>
    <property type="match status" value="1"/>
</dbReference>
<evidence type="ECO:0000256" key="3">
    <source>
        <dbReference type="ARBA" id="ARBA00023125"/>
    </source>
</evidence>
<evidence type="ECO:0000256" key="2">
    <source>
        <dbReference type="ARBA" id="ARBA00023015"/>
    </source>
</evidence>
<dbReference type="GO" id="GO:0003700">
    <property type="term" value="F:DNA-binding transcription factor activity"/>
    <property type="evidence" value="ECO:0007669"/>
    <property type="project" value="InterPro"/>
</dbReference>
<dbReference type="Proteomes" id="UP000190814">
    <property type="component" value="Unassembled WGS sequence"/>
</dbReference>
<keyword evidence="7" id="KW-1185">Reference proteome</keyword>
<dbReference type="STRING" id="39495.SAMN02745111_02236"/>
<dbReference type="EMBL" id="FUXZ01000016">
    <property type="protein sequence ID" value="SKA71657.1"/>
    <property type="molecule type" value="Genomic_DNA"/>
</dbReference>
<evidence type="ECO:0000313" key="6">
    <source>
        <dbReference type="EMBL" id="SKA71657.1"/>
    </source>
</evidence>
<reference evidence="6 7" key="1">
    <citation type="submission" date="2017-02" db="EMBL/GenBank/DDBJ databases">
        <authorList>
            <person name="Peterson S.W."/>
        </authorList>
    </citation>
    <scope>NUCLEOTIDE SEQUENCE [LARGE SCALE GENOMIC DNA]</scope>
    <source>
        <strain evidence="6 7">ATCC 35992</strain>
    </source>
</reference>
<dbReference type="FunFam" id="1.10.10.10:FF:000001">
    <property type="entry name" value="LysR family transcriptional regulator"/>
    <property type="match status" value="1"/>
</dbReference>
<dbReference type="CDD" id="cd05466">
    <property type="entry name" value="PBP2_LTTR_substrate"/>
    <property type="match status" value="1"/>
</dbReference>
<dbReference type="Pfam" id="PF00126">
    <property type="entry name" value="HTH_1"/>
    <property type="match status" value="1"/>
</dbReference>
<dbReference type="RefSeq" id="WP_078767064.1">
    <property type="nucleotide sequence ID" value="NZ_FUXZ01000016.1"/>
</dbReference>
<dbReference type="GO" id="GO:0000976">
    <property type="term" value="F:transcription cis-regulatory region binding"/>
    <property type="evidence" value="ECO:0007669"/>
    <property type="project" value="TreeGrafter"/>
</dbReference>
<dbReference type="InterPro" id="IPR036388">
    <property type="entry name" value="WH-like_DNA-bd_sf"/>
</dbReference>
<dbReference type="PROSITE" id="PS50931">
    <property type="entry name" value="HTH_LYSR"/>
    <property type="match status" value="1"/>
</dbReference>
<keyword evidence="4" id="KW-0804">Transcription</keyword>
<evidence type="ECO:0000256" key="1">
    <source>
        <dbReference type="ARBA" id="ARBA00009437"/>
    </source>
</evidence>
<gene>
    <name evidence="6" type="ORF">SAMN02745111_02236</name>
</gene>
<dbReference type="OrthoDB" id="119203at2"/>
<keyword evidence="3" id="KW-0238">DNA-binding</keyword>
<organism evidence="6 7">
    <name type="scientific">Eubacterium uniforme</name>
    <dbReference type="NCBI Taxonomy" id="39495"/>
    <lineage>
        <taxon>Bacteria</taxon>
        <taxon>Bacillati</taxon>
        <taxon>Bacillota</taxon>
        <taxon>Clostridia</taxon>
        <taxon>Eubacteriales</taxon>
        <taxon>Eubacteriaceae</taxon>
        <taxon>Eubacterium</taxon>
    </lineage>
</organism>
<dbReference type="SUPFAM" id="SSF53850">
    <property type="entry name" value="Periplasmic binding protein-like II"/>
    <property type="match status" value="1"/>
</dbReference>
<dbReference type="Gene3D" id="1.10.10.10">
    <property type="entry name" value="Winged helix-like DNA-binding domain superfamily/Winged helix DNA-binding domain"/>
    <property type="match status" value="1"/>
</dbReference>
<dbReference type="PANTHER" id="PTHR30126:SF40">
    <property type="entry name" value="HTH-TYPE TRANSCRIPTIONAL REGULATOR GLTR"/>
    <property type="match status" value="1"/>
</dbReference>
<dbReference type="InterPro" id="IPR036390">
    <property type="entry name" value="WH_DNA-bd_sf"/>
</dbReference>